<feature type="compositionally biased region" description="Basic and acidic residues" evidence="2">
    <location>
        <begin position="276"/>
        <end position="293"/>
    </location>
</feature>
<dbReference type="KEGG" id="scm:SCHCO_02578830"/>
<feature type="compositionally biased region" description="Basic and acidic residues" evidence="2">
    <location>
        <begin position="356"/>
        <end position="367"/>
    </location>
</feature>
<evidence type="ECO:0000256" key="2">
    <source>
        <dbReference type="SAM" id="MobiDB-lite"/>
    </source>
</evidence>
<feature type="region of interest" description="Disordered" evidence="2">
    <location>
        <begin position="236"/>
        <end position="369"/>
    </location>
</feature>
<dbReference type="OrthoDB" id="333551at2759"/>
<feature type="region of interest" description="Disordered" evidence="2">
    <location>
        <begin position="124"/>
        <end position="144"/>
    </location>
</feature>
<dbReference type="InterPro" id="IPR025066">
    <property type="entry name" value="CCDC174-like"/>
</dbReference>
<sequence>MSKKTKSFAASSLLDLKAELAQQEADAKTRRAAGGKKEYIAGGVKRSEKKTTAWLRANKGVKSRAERDLQMEAVDRPTLESSRARLEEKARIYDKLKRGQTAGLDSAHYDALLVDFDAKGYEAHSDDEDESLTVPRAPNENDPIVEYVDELGRTRTARKSEVPREFMYQFEEGGAEDSDEDLVIRNPEGFFPTYHPTEERVAQIEKDFAEQTKVEGHYDARGENRARGAAFYAFSQDEEERKRQMEELKAARDETRTVRQEVGAEEPAVGEMVGMRLDEELVGDAKGKGKAKEVAGTGMSKAMEKRKREREERQRMLEAKRRKLRGEPEPSPAPAPPPLVSQPPKSTPADPFAALEAKERSGKRDEADAFLASLETELRGGTK</sequence>
<dbReference type="Proteomes" id="UP000007431">
    <property type="component" value="Unassembled WGS sequence"/>
</dbReference>
<dbReference type="eggNOG" id="ENOG502S79I">
    <property type="taxonomic scope" value="Eukaryota"/>
</dbReference>
<dbReference type="OMA" id="HNKGAQK"/>
<evidence type="ECO:0000313" key="4">
    <source>
        <dbReference type="EMBL" id="EFI97284.1"/>
    </source>
</evidence>
<name>D8Q4S1_SCHCM</name>
<dbReference type="InterPro" id="IPR057464">
    <property type="entry name" value="CCDC174_GRSR"/>
</dbReference>
<dbReference type="PANTHER" id="PTHR15885:SF1">
    <property type="entry name" value="COILED-COIL DOMAIN-CONTAINING PROTEIN 174"/>
    <property type="match status" value="1"/>
</dbReference>
<dbReference type="EMBL" id="GL377306">
    <property type="protein sequence ID" value="EFI97284.1"/>
    <property type="molecule type" value="Genomic_DNA"/>
</dbReference>
<dbReference type="Pfam" id="PF13300">
    <property type="entry name" value="DUF4078"/>
    <property type="match status" value="1"/>
</dbReference>
<dbReference type="RefSeq" id="XP_003032187.1">
    <property type="nucleotide sequence ID" value="XM_003032141.1"/>
</dbReference>
<dbReference type="AlphaFoldDB" id="D8Q4S1"/>
<dbReference type="Pfam" id="PF25449">
    <property type="entry name" value="CCDC174_GRSR"/>
    <property type="match status" value="1"/>
</dbReference>
<protein>
    <recommendedName>
        <fullName evidence="3">CCDC174 alpha/beta GRSR domain-containing protein</fullName>
    </recommendedName>
</protein>
<dbReference type="STRING" id="578458.D8Q4S1"/>
<evidence type="ECO:0000313" key="5">
    <source>
        <dbReference type="Proteomes" id="UP000007431"/>
    </source>
</evidence>
<dbReference type="VEuPathDB" id="FungiDB:SCHCODRAFT_02578830"/>
<dbReference type="GeneID" id="9596273"/>
<reference evidence="4 5" key="1">
    <citation type="journal article" date="2010" name="Nat. Biotechnol.">
        <title>Genome sequence of the model mushroom Schizophyllum commune.</title>
        <authorList>
            <person name="Ohm R.A."/>
            <person name="de Jong J.F."/>
            <person name="Lugones L.G."/>
            <person name="Aerts A."/>
            <person name="Kothe E."/>
            <person name="Stajich J.E."/>
            <person name="de Vries R.P."/>
            <person name="Record E."/>
            <person name="Levasseur A."/>
            <person name="Baker S.E."/>
            <person name="Bartholomew K.A."/>
            <person name="Coutinho P.M."/>
            <person name="Erdmann S."/>
            <person name="Fowler T.J."/>
            <person name="Gathman A.C."/>
            <person name="Lombard V."/>
            <person name="Henrissat B."/>
            <person name="Knabe N."/>
            <person name="Kuees U."/>
            <person name="Lilly W.W."/>
            <person name="Lindquist E."/>
            <person name="Lucas S."/>
            <person name="Magnuson J.K."/>
            <person name="Piumi F."/>
            <person name="Raudaskoski M."/>
            <person name="Salamov A."/>
            <person name="Schmutz J."/>
            <person name="Schwarze F.W.M.R."/>
            <person name="vanKuyk P.A."/>
            <person name="Horton J.S."/>
            <person name="Grigoriev I.V."/>
            <person name="Woesten H.A.B."/>
        </authorList>
    </citation>
    <scope>NUCLEOTIDE SEQUENCE [LARGE SCALE GENOMIC DNA]</scope>
    <source>
        <strain evidence="5">H4-8 / FGSC 9210</strain>
    </source>
</reference>
<keyword evidence="1" id="KW-0175">Coiled coil</keyword>
<feature type="compositionally biased region" description="Basic and acidic residues" evidence="2">
    <location>
        <begin position="239"/>
        <end position="259"/>
    </location>
</feature>
<dbReference type="GO" id="GO:0005634">
    <property type="term" value="C:nucleus"/>
    <property type="evidence" value="ECO:0007669"/>
    <property type="project" value="TreeGrafter"/>
</dbReference>
<dbReference type="HOGENOM" id="CLU_721907_0_0_1"/>
<dbReference type="InParanoid" id="D8Q4S1"/>
<evidence type="ECO:0000259" key="3">
    <source>
        <dbReference type="Pfam" id="PF25449"/>
    </source>
</evidence>
<feature type="compositionally biased region" description="Basic and acidic residues" evidence="2">
    <location>
        <begin position="309"/>
        <end position="319"/>
    </location>
</feature>
<proteinExistence type="predicted"/>
<feature type="compositionally biased region" description="Pro residues" evidence="2">
    <location>
        <begin position="329"/>
        <end position="341"/>
    </location>
</feature>
<feature type="domain" description="CCDC174 alpha/beta GRSR" evidence="3">
    <location>
        <begin position="145"/>
        <end position="164"/>
    </location>
</feature>
<organism evidence="5">
    <name type="scientific">Schizophyllum commune (strain H4-8 / FGSC 9210)</name>
    <name type="common">Split gill fungus</name>
    <dbReference type="NCBI Taxonomy" id="578458"/>
    <lineage>
        <taxon>Eukaryota</taxon>
        <taxon>Fungi</taxon>
        <taxon>Dikarya</taxon>
        <taxon>Basidiomycota</taxon>
        <taxon>Agaricomycotina</taxon>
        <taxon>Agaricomycetes</taxon>
        <taxon>Agaricomycetidae</taxon>
        <taxon>Agaricales</taxon>
        <taxon>Schizophyllaceae</taxon>
        <taxon>Schizophyllum</taxon>
    </lineage>
</organism>
<evidence type="ECO:0000256" key="1">
    <source>
        <dbReference type="ARBA" id="ARBA00023054"/>
    </source>
</evidence>
<dbReference type="PANTHER" id="PTHR15885">
    <property type="entry name" value="COILED-COIL DOMAIN-CONTAINING PROTEIN 174"/>
    <property type="match status" value="1"/>
</dbReference>
<keyword evidence="5" id="KW-1185">Reference proteome</keyword>
<gene>
    <name evidence="4" type="ORF">SCHCODRAFT_82270</name>
</gene>
<accession>D8Q4S1</accession>